<dbReference type="GO" id="GO:0006352">
    <property type="term" value="P:DNA-templated transcription initiation"/>
    <property type="evidence" value="ECO:0007669"/>
    <property type="project" value="InterPro"/>
</dbReference>
<keyword evidence="4" id="KW-0804">Transcription</keyword>
<keyword evidence="2" id="KW-0805">Transcription regulation</keyword>
<evidence type="ECO:0000256" key="2">
    <source>
        <dbReference type="ARBA" id="ARBA00023015"/>
    </source>
</evidence>
<evidence type="ECO:0000259" key="6">
    <source>
        <dbReference type="Pfam" id="PF08281"/>
    </source>
</evidence>
<dbReference type="InterPro" id="IPR013325">
    <property type="entry name" value="RNA_pol_sigma_r2"/>
</dbReference>
<dbReference type="GO" id="GO:0016987">
    <property type="term" value="F:sigma factor activity"/>
    <property type="evidence" value="ECO:0007669"/>
    <property type="project" value="UniProtKB-KW"/>
</dbReference>
<dbReference type="PANTHER" id="PTHR43133">
    <property type="entry name" value="RNA POLYMERASE ECF-TYPE SIGMA FACTO"/>
    <property type="match status" value="1"/>
</dbReference>
<dbReference type="InterPro" id="IPR007627">
    <property type="entry name" value="RNA_pol_sigma70_r2"/>
</dbReference>
<dbReference type="SUPFAM" id="SSF88659">
    <property type="entry name" value="Sigma3 and sigma4 domains of RNA polymerase sigma factors"/>
    <property type="match status" value="1"/>
</dbReference>
<dbReference type="InterPro" id="IPR013324">
    <property type="entry name" value="RNA_pol_sigma_r3/r4-like"/>
</dbReference>
<dbReference type="GO" id="GO:0003677">
    <property type="term" value="F:DNA binding"/>
    <property type="evidence" value="ECO:0007669"/>
    <property type="project" value="InterPro"/>
</dbReference>
<dbReference type="InterPro" id="IPR014327">
    <property type="entry name" value="RNA_pol_sigma70_bacteroid"/>
</dbReference>
<dbReference type="Gene3D" id="1.10.1740.10">
    <property type="match status" value="1"/>
</dbReference>
<dbReference type="InterPro" id="IPR039425">
    <property type="entry name" value="RNA_pol_sigma-70-like"/>
</dbReference>
<organism evidence="7 8">
    <name type="scientific">Hymenobacter ginkgonis</name>
    <dbReference type="NCBI Taxonomy" id="2682976"/>
    <lineage>
        <taxon>Bacteria</taxon>
        <taxon>Pseudomonadati</taxon>
        <taxon>Bacteroidota</taxon>
        <taxon>Cytophagia</taxon>
        <taxon>Cytophagales</taxon>
        <taxon>Hymenobacteraceae</taxon>
        <taxon>Hymenobacter</taxon>
    </lineage>
</organism>
<dbReference type="InterPro" id="IPR014284">
    <property type="entry name" value="RNA_pol_sigma-70_dom"/>
</dbReference>
<dbReference type="AlphaFoldDB" id="A0A7K1TGR3"/>
<dbReference type="InterPro" id="IPR036388">
    <property type="entry name" value="WH-like_DNA-bd_sf"/>
</dbReference>
<dbReference type="SUPFAM" id="SSF88946">
    <property type="entry name" value="Sigma2 domain of RNA polymerase sigma factors"/>
    <property type="match status" value="1"/>
</dbReference>
<dbReference type="NCBIfam" id="TIGR02937">
    <property type="entry name" value="sigma70-ECF"/>
    <property type="match status" value="1"/>
</dbReference>
<keyword evidence="3" id="KW-0731">Sigma factor</keyword>
<evidence type="ECO:0000313" key="7">
    <source>
        <dbReference type="EMBL" id="MVN77553.1"/>
    </source>
</evidence>
<dbReference type="RefSeq" id="WP_157566688.1">
    <property type="nucleotide sequence ID" value="NZ_WQKZ01000003.1"/>
</dbReference>
<dbReference type="Pfam" id="PF04542">
    <property type="entry name" value="Sigma70_r2"/>
    <property type="match status" value="1"/>
</dbReference>
<evidence type="ECO:0000256" key="4">
    <source>
        <dbReference type="ARBA" id="ARBA00023163"/>
    </source>
</evidence>
<dbReference type="Gene3D" id="1.10.10.10">
    <property type="entry name" value="Winged helix-like DNA-binding domain superfamily/Winged helix DNA-binding domain"/>
    <property type="match status" value="1"/>
</dbReference>
<feature type="domain" description="RNA polymerase sigma factor 70 region 4 type 2" evidence="6">
    <location>
        <begin position="122"/>
        <end position="173"/>
    </location>
</feature>
<evidence type="ECO:0000313" key="8">
    <source>
        <dbReference type="Proteomes" id="UP000441336"/>
    </source>
</evidence>
<name>A0A7K1TGR3_9BACT</name>
<proteinExistence type="inferred from homology"/>
<comment type="similarity">
    <text evidence="1">Belongs to the sigma-70 factor family. ECF subfamily.</text>
</comment>
<evidence type="ECO:0000259" key="5">
    <source>
        <dbReference type="Pfam" id="PF04542"/>
    </source>
</evidence>
<reference evidence="7 8" key="1">
    <citation type="submission" date="2019-12" db="EMBL/GenBank/DDBJ databases">
        <title>Hymenobacter sp. HMF4947 Genome sequencing and assembly.</title>
        <authorList>
            <person name="Kang H."/>
            <person name="Cha I."/>
            <person name="Kim H."/>
            <person name="Joh K."/>
        </authorList>
    </citation>
    <scope>NUCLEOTIDE SEQUENCE [LARGE SCALE GENOMIC DNA]</scope>
    <source>
        <strain evidence="7 8">HMF4947</strain>
    </source>
</reference>
<evidence type="ECO:0000256" key="1">
    <source>
        <dbReference type="ARBA" id="ARBA00010641"/>
    </source>
</evidence>
<dbReference type="EMBL" id="WQKZ01000003">
    <property type="protein sequence ID" value="MVN77553.1"/>
    <property type="molecule type" value="Genomic_DNA"/>
</dbReference>
<evidence type="ECO:0000256" key="3">
    <source>
        <dbReference type="ARBA" id="ARBA00023082"/>
    </source>
</evidence>
<feature type="domain" description="RNA polymerase sigma-70 region 2" evidence="5">
    <location>
        <begin position="26"/>
        <end position="92"/>
    </location>
</feature>
<dbReference type="Pfam" id="PF08281">
    <property type="entry name" value="Sigma70_r4_2"/>
    <property type="match status" value="1"/>
</dbReference>
<dbReference type="Proteomes" id="UP000441336">
    <property type="component" value="Unassembled WGS sequence"/>
</dbReference>
<sequence>MKLTKHVSEIPASPALESEEELFKRLFKQHASSIYRLANKELRSQVEAQEIVQECFLKFWEKRHEISVDPTAAKGYLYTCAYHAILNQVRRQHTWLYQDCSENLVMQQASQSMELEYQELSLCYTHALAQLPAKRREIFIMSRQQGLSNAMIAQELNISVKTIEAQMTHALKFIRQYFILQGVLPSLVMLLVEAFCC</sequence>
<dbReference type="InterPro" id="IPR013249">
    <property type="entry name" value="RNA_pol_sigma70_r4_t2"/>
</dbReference>
<gene>
    <name evidence="7" type="ORF">GO988_14555</name>
</gene>
<protein>
    <submittedName>
        <fullName evidence="7">RNA polymerase sigma-70 factor</fullName>
    </submittedName>
</protein>
<comment type="caution">
    <text evidence="7">The sequence shown here is derived from an EMBL/GenBank/DDBJ whole genome shotgun (WGS) entry which is preliminary data.</text>
</comment>
<accession>A0A7K1TGR3</accession>
<dbReference type="NCBIfam" id="TIGR02985">
    <property type="entry name" value="Sig70_bacteroi1"/>
    <property type="match status" value="1"/>
</dbReference>
<keyword evidence="8" id="KW-1185">Reference proteome</keyword>
<dbReference type="PANTHER" id="PTHR43133:SF46">
    <property type="entry name" value="RNA POLYMERASE SIGMA-70 FACTOR ECF SUBFAMILY"/>
    <property type="match status" value="1"/>
</dbReference>